<keyword evidence="3" id="KW-1185">Reference proteome</keyword>
<evidence type="ECO:0000256" key="1">
    <source>
        <dbReference type="SAM" id="Phobius"/>
    </source>
</evidence>
<sequence>MRLNVDRVNPSDPGNRFIVGGAIEWLVAAAAWALGVLTIPGGHSVRGFDLMDLQDAARGLWSVKAQTARKSGAFRISNGLGGSGRGFGDPTIFLSPNLPGLVFIDPGLHPAAAARAVAKNDAVELPFAAVSVHAQHHPECVAPLQAPANENRGIENPFLAYAQTIATPERFPRLATMFTAAKPPTAGRAAEVERLIEMNRSGKITDAQLHALVNQLAGL</sequence>
<reference evidence="3" key="1">
    <citation type="submission" date="2016-10" db="EMBL/GenBank/DDBJ databases">
        <authorList>
            <person name="Varghese N."/>
            <person name="Submissions S."/>
        </authorList>
    </citation>
    <scope>NUCLEOTIDE SEQUENCE [LARGE SCALE GENOMIC DNA]</scope>
    <source>
        <strain evidence="3">DSM 22965</strain>
    </source>
</reference>
<proteinExistence type="predicted"/>
<keyword evidence="1" id="KW-1133">Transmembrane helix</keyword>
<evidence type="ECO:0000313" key="2">
    <source>
        <dbReference type="EMBL" id="SDR99365.1"/>
    </source>
</evidence>
<keyword evidence="1" id="KW-0812">Transmembrane</keyword>
<dbReference type="AlphaFoldDB" id="A0A1H1NKY6"/>
<name>A0A1H1NKY6_9MICO</name>
<gene>
    <name evidence="2" type="ORF">SAMN04489719_1290</name>
</gene>
<protein>
    <submittedName>
        <fullName evidence="2">Uncharacterized protein</fullName>
    </submittedName>
</protein>
<evidence type="ECO:0000313" key="3">
    <source>
        <dbReference type="Proteomes" id="UP000199649"/>
    </source>
</evidence>
<feature type="transmembrane region" description="Helical" evidence="1">
    <location>
        <begin position="17"/>
        <end position="39"/>
    </location>
</feature>
<dbReference type="Proteomes" id="UP000199649">
    <property type="component" value="Chromosome I"/>
</dbReference>
<dbReference type="EMBL" id="LT629734">
    <property type="protein sequence ID" value="SDR99365.1"/>
    <property type="molecule type" value="Genomic_DNA"/>
</dbReference>
<keyword evidence="1" id="KW-0472">Membrane</keyword>
<organism evidence="2 3">
    <name type="scientific">Agrococcus carbonis</name>
    <dbReference type="NCBI Taxonomy" id="684552"/>
    <lineage>
        <taxon>Bacteria</taxon>
        <taxon>Bacillati</taxon>
        <taxon>Actinomycetota</taxon>
        <taxon>Actinomycetes</taxon>
        <taxon>Micrococcales</taxon>
        <taxon>Microbacteriaceae</taxon>
        <taxon>Agrococcus</taxon>
    </lineage>
</organism>
<accession>A0A1H1NKY6</accession>